<name>A0A1H6MIJ5_9GAMM</name>
<dbReference type="EMBL" id="CDSC02000384">
    <property type="protein sequence ID" value="SEH97406.1"/>
    <property type="molecule type" value="Genomic_DNA"/>
</dbReference>
<evidence type="ECO:0000256" key="10">
    <source>
        <dbReference type="RuleBase" id="RU003915"/>
    </source>
</evidence>
<dbReference type="Pfam" id="PF00254">
    <property type="entry name" value="FKBP_C"/>
    <property type="match status" value="1"/>
</dbReference>
<evidence type="ECO:0000256" key="6">
    <source>
        <dbReference type="ARBA" id="ARBA00023186"/>
    </source>
</evidence>
<evidence type="ECO:0000256" key="4">
    <source>
        <dbReference type="ARBA" id="ARBA00022490"/>
    </source>
</evidence>
<dbReference type="PANTHER" id="PTHR47861:SF3">
    <property type="entry name" value="FKBP-TYPE PEPTIDYL-PROLYL CIS-TRANS ISOMERASE SLYD"/>
    <property type="match status" value="1"/>
</dbReference>
<evidence type="ECO:0000256" key="3">
    <source>
        <dbReference type="ARBA" id="ARBA00006577"/>
    </source>
</evidence>
<dbReference type="SUPFAM" id="SSF54534">
    <property type="entry name" value="FKBP-like"/>
    <property type="match status" value="1"/>
</dbReference>
<reference evidence="13" key="2">
    <citation type="submission" date="2016-06" db="EMBL/GenBank/DDBJ databases">
        <authorList>
            <person name="Olsen C.W."/>
            <person name="Carey S."/>
            <person name="Hinshaw L."/>
            <person name="Karasin A.I."/>
        </authorList>
    </citation>
    <scope>NUCLEOTIDE SEQUENCE [LARGE SCALE GENOMIC DNA]</scope>
    <source>
        <strain evidence="13">BazSymA</strain>
        <strain evidence="12">BazSymB</strain>
    </source>
</reference>
<evidence type="ECO:0000256" key="1">
    <source>
        <dbReference type="ARBA" id="ARBA00000971"/>
    </source>
</evidence>
<dbReference type="GO" id="GO:0005737">
    <property type="term" value="C:cytoplasm"/>
    <property type="evidence" value="ECO:0007669"/>
    <property type="project" value="UniProtKB-SubCell"/>
</dbReference>
<gene>
    <name evidence="13" type="ORF">BAZSYMA_ACONTIG22582_2</name>
    <name evidence="12" type="ORF">BAZSYMB_GCONTIG00715_0</name>
</gene>
<dbReference type="PROSITE" id="PS50059">
    <property type="entry name" value="FKBP_PPIASE"/>
    <property type="match status" value="1"/>
</dbReference>
<dbReference type="AlphaFoldDB" id="A0A1H6MIJ5"/>
<dbReference type="RefSeq" id="WP_090717392.1">
    <property type="nucleotide sequence ID" value="NZ_CAESAP020000352.1"/>
</dbReference>
<evidence type="ECO:0000256" key="2">
    <source>
        <dbReference type="ARBA" id="ARBA00004496"/>
    </source>
</evidence>
<dbReference type="EMBL" id="CVUD02000028">
    <property type="protein sequence ID" value="SEH56713.1"/>
    <property type="molecule type" value="Genomic_DNA"/>
</dbReference>
<keyword evidence="5 9" id="KW-0697">Rotamase</keyword>
<dbReference type="EC" id="5.2.1.8" evidence="10"/>
<dbReference type="STRING" id="235205.BAZSYMB_GCONTIG00715_0"/>
<reference evidence="14 15" key="1">
    <citation type="submission" date="2016-06" db="EMBL/GenBank/DDBJ databases">
        <authorList>
            <person name="Petersen J."/>
            <person name="Sayavedra L."/>
        </authorList>
    </citation>
    <scope>NUCLEOTIDE SEQUENCE [LARGE SCALE GENOMIC DNA]</scope>
    <source>
        <strain evidence="15">BazSymA</strain>
        <strain evidence="14">BazSymB</strain>
    </source>
</reference>
<comment type="subcellular location">
    <subcellularLocation>
        <location evidence="2">Cytoplasm</location>
    </subcellularLocation>
</comment>
<accession>A0A1H6MIJ5</accession>
<evidence type="ECO:0000256" key="9">
    <source>
        <dbReference type="PROSITE-ProRule" id="PRU00277"/>
    </source>
</evidence>
<evidence type="ECO:0000259" key="11">
    <source>
        <dbReference type="PROSITE" id="PS50059"/>
    </source>
</evidence>
<evidence type="ECO:0000313" key="12">
    <source>
        <dbReference type="EMBL" id="SEH56713.1"/>
    </source>
</evidence>
<keyword evidence="7 9" id="KW-0413">Isomerase</keyword>
<evidence type="ECO:0000256" key="5">
    <source>
        <dbReference type="ARBA" id="ARBA00023110"/>
    </source>
</evidence>
<evidence type="ECO:0000256" key="8">
    <source>
        <dbReference type="ARBA" id="ARBA00037071"/>
    </source>
</evidence>
<dbReference type="Gene3D" id="3.10.50.40">
    <property type="match status" value="1"/>
</dbReference>
<comment type="catalytic activity">
    <reaction evidence="1 9 10">
        <text>[protein]-peptidylproline (omega=180) = [protein]-peptidylproline (omega=0)</text>
        <dbReference type="Rhea" id="RHEA:16237"/>
        <dbReference type="Rhea" id="RHEA-COMP:10747"/>
        <dbReference type="Rhea" id="RHEA-COMP:10748"/>
        <dbReference type="ChEBI" id="CHEBI:83833"/>
        <dbReference type="ChEBI" id="CHEBI:83834"/>
        <dbReference type="EC" id="5.2.1.8"/>
    </reaction>
</comment>
<evidence type="ECO:0000313" key="14">
    <source>
        <dbReference type="Proteomes" id="UP000198559"/>
    </source>
</evidence>
<comment type="similarity">
    <text evidence="3 10">Belongs to the FKBP-type PPIase family.</text>
</comment>
<evidence type="ECO:0000313" key="13">
    <source>
        <dbReference type="EMBL" id="SEH97406.1"/>
    </source>
</evidence>
<dbReference type="OrthoDB" id="9808891at2"/>
<dbReference type="GO" id="GO:0003755">
    <property type="term" value="F:peptidyl-prolyl cis-trans isomerase activity"/>
    <property type="evidence" value="ECO:0007669"/>
    <property type="project" value="UniProtKB-UniRule"/>
</dbReference>
<keyword evidence="6" id="KW-0143">Chaperone</keyword>
<feature type="domain" description="PPIase FKBP-type" evidence="11">
    <location>
        <begin position="6"/>
        <end position="95"/>
    </location>
</feature>
<organism evidence="13 15">
    <name type="scientific">Bathymodiolus azoricus thioautotrophic gill symbiont</name>
    <dbReference type="NCBI Taxonomy" id="235205"/>
    <lineage>
        <taxon>Bacteria</taxon>
        <taxon>Pseudomonadati</taxon>
        <taxon>Pseudomonadota</taxon>
        <taxon>Gammaproteobacteria</taxon>
        <taxon>sulfur-oxidizing symbionts</taxon>
    </lineage>
</organism>
<dbReference type="InterPro" id="IPR001179">
    <property type="entry name" value="PPIase_FKBP_dom"/>
</dbReference>
<dbReference type="Proteomes" id="UP000198988">
    <property type="component" value="Unassembled WGS sequence"/>
</dbReference>
<evidence type="ECO:0000313" key="15">
    <source>
        <dbReference type="Proteomes" id="UP000198988"/>
    </source>
</evidence>
<dbReference type="GO" id="GO:0042026">
    <property type="term" value="P:protein refolding"/>
    <property type="evidence" value="ECO:0007669"/>
    <property type="project" value="UniProtKB-ARBA"/>
</dbReference>
<proteinExistence type="inferred from homology"/>
<dbReference type="InterPro" id="IPR046357">
    <property type="entry name" value="PPIase_dom_sf"/>
</dbReference>
<protein>
    <recommendedName>
        <fullName evidence="10">Peptidyl-prolyl cis-trans isomerase</fullName>
        <ecNumber evidence="10">5.2.1.8</ecNumber>
    </recommendedName>
</protein>
<evidence type="ECO:0000256" key="7">
    <source>
        <dbReference type="ARBA" id="ARBA00023235"/>
    </source>
</evidence>
<comment type="function">
    <text evidence="8">Also involved in hydrogenase metallocenter assembly, probably by participating in the nickel insertion step. This function in hydrogenase biosynthesis requires chaperone activity and the presence of the metal-binding domain, but not PPIase activity.</text>
</comment>
<keyword evidence="4" id="KW-0963">Cytoplasm</keyword>
<sequence>MTVKKDKVVEMHYTLKNDTGDVLDSSKGQAPMPFLQGHGNIILGLEKAIEGMKVGESCDVSVEPAEAYGEHHFEAIQEIPKEALQGIDNLVVGMDLQSQDEQGNPLVVRVTEINKDSVIIDANHPLAGQTLSFSVSIEGIRDATKEELEHGHIHTHGDSCSH</sequence>
<dbReference type="PANTHER" id="PTHR47861">
    <property type="entry name" value="FKBP-TYPE PEPTIDYL-PROLYL CIS-TRANS ISOMERASE SLYD"/>
    <property type="match status" value="1"/>
</dbReference>
<dbReference type="Proteomes" id="UP000198559">
    <property type="component" value="Unassembled WGS sequence"/>
</dbReference>